<dbReference type="SMART" id="SM00679">
    <property type="entry name" value="CTNS"/>
    <property type="match status" value="2"/>
</dbReference>
<dbReference type="GO" id="GO:0042147">
    <property type="term" value="P:retrograde transport, endosome to Golgi"/>
    <property type="evidence" value="ECO:0007669"/>
    <property type="project" value="TreeGrafter"/>
</dbReference>
<evidence type="ECO:0000313" key="10">
    <source>
        <dbReference type="Proteomes" id="UP000386466"/>
    </source>
</evidence>
<gene>
    <name evidence="9" type="ORF">LYPA_23C019798</name>
</gene>
<dbReference type="GO" id="GO:0016020">
    <property type="term" value="C:membrane"/>
    <property type="evidence" value="ECO:0007669"/>
    <property type="project" value="UniProtKB-SubCell"/>
</dbReference>
<dbReference type="FunFam" id="1.20.1280.290:FF:000008">
    <property type="entry name" value="PQ-loop repeat-containing protein 1"/>
    <property type="match status" value="1"/>
</dbReference>
<evidence type="ECO:0000313" key="9">
    <source>
        <dbReference type="EMBL" id="VFV30091.1"/>
    </source>
</evidence>
<evidence type="ECO:0000256" key="5">
    <source>
        <dbReference type="ARBA" id="ARBA00023136"/>
    </source>
</evidence>
<dbReference type="InterPro" id="IPR006603">
    <property type="entry name" value="PQ-loop_rpt"/>
</dbReference>
<keyword evidence="3" id="KW-0677">Repeat</keyword>
<dbReference type="Proteomes" id="UP000386466">
    <property type="component" value="Unassembled WGS sequence"/>
</dbReference>
<evidence type="ECO:0000256" key="1">
    <source>
        <dbReference type="ARBA" id="ARBA00004141"/>
    </source>
</evidence>
<comment type="subcellular location">
    <subcellularLocation>
        <location evidence="1">Membrane</location>
        <topology evidence="1">Multi-pass membrane protein</topology>
    </subcellularLocation>
</comment>
<sequence>MEAEGLDWLLVPLHQLVSWGAAGAMVFGGVVPYIPQYRDIRRTQNAEGFSTYVCLVLLVANILRILFWFGRHFESPLLWQSIVMILTMLLMLKLCTEVRVTNELNVKRRFFAAADTQDEAIKPPPRRSYLDFDPRHFWHWSSFGDYVQCVVAFTGVAGYITYLSIDSALFVETLGFLAVLTEAMLGVPQLYRNYRHQSTEGMSIKMVFMWTSGDAFKTAYFLLNGAPLQFSVCGLLQTPVCSLERAHKPGKG</sequence>
<dbReference type="Pfam" id="PF04193">
    <property type="entry name" value="PQ-loop"/>
    <property type="match status" value="2"/>
</dbReference>
<dbReference type="AlphaFoldDB" id="A0A485N990"/>
<protein>
    <recommendedName>
        <fullName evidence="6">Solute carrier family 66 member 2</fullName>
    </recommendedName>
    <alternativeName>
        <fullName evidence="7">PQ-loop repeat-containing protein 1</fullName>
    </alternativeName>
</protein>
<dbReference type="InterPro" id="IPR052241">
    <property type="entry name" value="SLC66/Scramblase_ANY1"/>
</dbReference>
<accession>A0A485N990</accession>
<evidence type="ECO:0000256" key="7">
    <source>
        <dbReference type="ARBA" id="ARBA00043159"/>
    </source>
</evidence>
<keyword evidence="10" id="KW-1185">Reference proteome</keyword>
<dbReference type="Gene3D" id="1.20.1280.290">
    <property type="match status" value="2"/>
</dbReference>
<feature type="transmembrane region" description="Helical" evidence="8">
    <location>
        <begin position="16"/>
        <end position="37"/>
    </location>
</feature>
<evidence type="ECO:0000256" key="6">
    <source>
        <dbReference type="ARBA" id="ARBA00040648"/>
    </source>
</evidence>
<organism evidence="9 10">
    <name type="scientific">Lynx pardinus</name>
    <name type="common">Iberian lynx</name>
    <name type="synonym">Felis pardina</name>
    <dbReference type="NCBI Taxonomy" id="191816"/>
    <lineage>
        <taxon>Eukaryota</taxon>
        <taxon>Metazoa</taxon>
        <taxon>Chordata</taxon>
        <taxon>Craniata</taxon>
        <taxon>Vertebrata</taxon>
        <taxon>Euteleostomi</taxon>
        <taxon>Mammalia</taxon>
        <taxon>Eutheria</taxon>
        <taxon>Laurasiatheria</taxon>
        <taxon>Carnivora</taxon>
        <taxon>Feliformia</taxon>
        <taxon>Felidae</taxon>
        <taxon>Felinae</taxon>
        <taxon>Lynx</taxon>
    </lineage>
</organism>
<feature type="transmembrane region" description="Helical" evidence="8">
    <location>
        <begin position="49"/>
        <end position="71"/>
    </location>
</feature>
<dbReference type="GO" id="GO:0005768">
    <property type="term" value="C:endosome"/>
    <property type="evidence" value="ECO:0007669"/>
    <property type="project" value="TreeGrafter"/>
</dbReference>
<feature type="transmembrane region" description="Helical" evidence="8">
    <location>
        <begin position="168"/>
        <end position="187"/>
    </location>
</feature>
<dbReference type="FunFam" id="1.20.1280.290:FF:000005">
    <property type="entry name" value="PQ-loop repeat-containing protein 1"/>
    <property type="match status" value="1"/>
</dbReference>
<evidence type="ECO:0000256" key="3">
    <source>
        <dbReference type="ARBA" id="ARBA00022737"/>
    </source>
</evidence>
<evidence type="ECO:0000256" key="8">
    <source>
        <dbReference type="SAM" id="Phobius"/>
    </source>
</evidence>
<reference evidence="9 10" key="1">
    <citation type="submission" date="2019-01" db="EMBL/GenBank/DDBJ databases">
        <authorList>
            <person name="Alioto T."/>
            <person name="Alioto T."/>
        </authorList>
    </citation>
    <scope>NUCLEOTIDE SEQUENCE [LARGE SCALE GENOMIC DNA]</scope>
</reference>
<evidence type="ECO:0000256" key="4">
    <source>
        <dbReference type="ARBA" id="ARBA00022989"/>
    </source>
</evidence>
<dbReference type="GO" id="GO:0005802">
    <property type="term" value="C:trans-Golgi network"/>
    <property type="evidence" value="ECO:0007669"/>
    <property type="project" value="TreeGrafter"/>
</dbReference>
<evidence type="ECO:0000256" key="2">
    <source>
        <dbReference type="ARBA" id="ARBA00022692"/>
    </source>
</evidence>
<feature type="transmembrane region" description="Helical" evidence="8">
    <location>
        <begin position="143"/>
        <end position="162"/>
    </location>
</feature>
<keyword evidence="4 8" id="KW-1133">Transmembrane helix</keyword>
<dbReference type="PANTHER" id="PTHR14856:SF10">
    <property type="entry name" value="SOLUTE CARRIER FAMILY 66 MEMBER 2"/>
    <property type="match status" value="1"/>
</dbReference>
<dbReference type="EMBL" id="CAAGRJ010013533">
    <property type="protein sequence ID" value="VFV30091.1"/>
    <property type="molecule type" value="Genomic_DNA"/>
</dbReference>
<proteinExistence type="predicted"/>
<dbReference type="GO" id="GO:0005829">
    <property type="term" value="C:cytosol"/>
    <property type="evidence" value="ECO:0007669"/>
    <property type="project" value="GOC"/>
</dbReference>
<feature type="transmembrane region" description="Helical" evidence="8">
    <location>
        <begin position="77"/>
        <end position="95"/>
    </location>
</feature>
<keyword evidence="5 8" id="KW-0472">Membrane</keyword>
<dbReference type="PANTHER" id="PTHR14856">
    <property type="entry name" value="PQ-LOOP REPEAT-CONTAINING PROTEIN 1-LIKE PROTEIN"/>
    <property type="match status" value="1"/>
</dbReference>
<keyword evidence="2 8" id="KW-0812">Transmembrane</keyword>
<name>A0A485N990_LYNPA</name>
<dbReference type="GO" id="GO:0045332">
    <property type="term" value="P:phospholipid translocation"/>
    <property type="evidence" value="ECO:0007669"/>
    <property type="project" value="TreeGrafter"/>
</dbReference>